<evidence type="ECO:0000313" key="2">
    <source>
        <dbReference type="Proteomes" id="UP000183667"/>
    </source>
</evidence>
<dbReference type="Proteomes" id="UP000183667">
    <property type="component" value="Unassembled WGS sequence"/>
</dbReference>
<evidence type="ECO:0000313" key="1">
    <source>
        <dbReference type="EMBL" id="OJA50999.1"/>
    </source>
</evidence>
<dbReference type="AlphaFoldDB" id="A0ABD6QAN2"/>
<reference evidence="2" key="1">
    <citation type="submission" date="2016-08" db="EMBL/GenBank/DDBJ databases">
        <title>Population biology and virulence potential of Burkholderia ubonensis.</title>
        <authorList>
            <person name="Price E.P."/>
            <person name="Currie B.J."/>
            <person name="Wagner D.M."/>
        </authorList>
    </citation>
    <scope>NUCLEOTIDE SEQUENCE [LARGE SCALE GENOMIC DNA]</scope>
    <source>
        <strain evidence="2">MSMB0103</strain>
    </source>
</reference>
<accession>A0ABD6QAN2</accession>
<protein>
    <submittedName>
        <fullName evidence="1">Uncharacterized protein</fullName>
    </submittedName>
</protein>
<dbReference type="EMBL" id="MEAU01000001">
    <property type="protein sequence ID" value="OJA50999.1"/>
    <property type="molecule type" value="Genomic_DNA"/>
</dbReference>
<comment type="caution">
    <text evidence="1">The sequence shown here is derived from an EMBL/GenBank/DDBJ whole genome shotgun (WGS) entry which is preliminary data.</text>
</comment>
<proteinExistence type="predicted"/>
<organism evidence="1 2">
    <name type="scientific">Burkholderia ubonensis</name>
    <dbReference type="NCBI Taxonomy" id="101571"/>
    <lineage>
        <taxon>Bacteria</taxon>
        <taxon>Pseudomonadati</taxon>
        <taxon>Pseudomonadota</taxon>
        <taxon>Betaproteobacteria</taxon>
        <taxon>Burkholderiales</taxon>
        <taxon>Burkholderiaceae</taxon>
        <taxon>Burkholderia</taxon>
        <taxon>Burkholderia cepacia complex</taxon>
    </lineage>
</organism>
<sequence>MSEADQLPMRRIDELHMEFPFAGARMLARLLRSDGPLKNLRRLSEAGESFLRRVRPALVLNHECIRARLPSGSIMRWAFPKGGTPPEIGASARLILGTTDLAAKAAAAGAGVAA</sequence>
<gene>
    <name evidence="1" type="ORF">BGV66_00850</name>
</gene>
<name>A0ABD6QAN2_9BURK</name>